<evidence type="ECO:0000256" key="7">
    <source>
        <dbReference type="ARBA" id="ARBA00022741"/>
    </source>
</evidence>
<dbReference type="RefSeq" id="WP_002771908.1">
    <property type="nucleotide sequence ID" value="NZ_JQDG01000038.1"/>
</dbReference>
<dbReference type="InterPro" id="IPR003594">
    <property type="entry name" value="HATPase_dom"/>
</dbReference>
<comment type="caution">
    <text evidence="13">The sequence shown here is derived from an EMBL/GenBank/DDBJ whole genome shotgun (WGS) entry which is preliminary data.</text>
</comment>
<dbReference type="Gene3D" id="3.30.565.10">
    <property type="entry name" value="Histidine kinase-like ATPase, C-terminal domain"/>
    <property type="match status" value="1"/>
</dbReference>
<dbReference type="PROSITE" id="PS50885">
    <property type="entry name" value="HAMP"/>
    <property type="match status" value="1"/>
</dbReference>
<accession>A0A833H4C3</accession>
<dbReference type="InterPro" id="IPR003660">
    <property type="entry name" value="HAMP_dom"/>
</dbReference>
<dbReference type="OrthoDB" id="1931120at2"/>
<keyword evidence="8" id="KW-0418">Kinase</keyword>
<gene>
    <name evidence="13" type="ORF">F9K24_02835</name>
</gene>
<dbReference type="SMART" id="SM00387">
    <property type="entry name" value="HATPase_c"/>
    <property type="match status" value="1"/>
</dbReference>
<dbReference type="GO" id="GO:0005524">
    <property type="term" value="F:ATP binding"/>
    <property type="evidence" value="ECO:0007669"/>
    <property type="project" value="UniProtKB-KW"/>
</dbReference>
<dbReference type="SUPFAM" id="SSF47384">
    <property type="entry name" value="Homodimeric domain of signal transducing histidine kinase"/>
    <property type="match status" value="1"/>
</dbReference>
<dbReference type="CDD" id="cd06225">
    <property type="entry name" value="HAMP"/>
    <property type="match status" value="1"/>
</dbReference>
<dbReference type="Gene3D" id="1.10.287.130">
    <property type="match status" value="1"/>
</dbReference>
<keyword evidence="7" id="KW-0547">Nucleotide-binding</keyword>
<feature type="domain" description="HAMP" evidence="12">
    <location>
        <begin position="309"/>
        <end position="361"/>
    </location>
</feature>
<evidence type="ECO:0000256" key="8">
    <source>
        <dbReference type="ARBA" id="ARBA00022777"/>
    </source>
</evidence>
<feature type="domain" description="Histidine kinase" evidence="11">
    <location>
        <begin position="378"/>
        <end position="604"/>
    </location>
</feature>
<evidence type="ECO:0000256" key="9">
    <source>
        <dbReference type="ARBA" id="ARBA00022840"/>
    </source>
</evidence>
<sequence length="605" mass="68975">MPNEAPKADRWEKEESRILLRDIFYVILVLWVSVFVAESFFLNEQSTPFDRIFGYIVVFIPLGTLNFFLHYLYRNRRIKRTGKLRSSLRYRLILAFLIVSIIPSLPIFLLTSGRVESVIGVFFDLDFRGAMDSAEHMMADWEKEASTLFYNSVRQRRAAVLATFLKDSQGKFEPALFDGLIQERYDAVYLVERNSPVLLYGPSLKTSDLVQELVQSGPSGDGYGLVTVDLRRYAFVSLTVRPELQIMLVKRLYPARSADEMKYRQVNRLLNVDEARWEKVIPYSLRLSLAILYLGMIIADIIVAIVIARQISHPIVSLAAATRAVTEGKLDTRIDLRAEGEIGILIESFNSMTEELQTLRSRLLHSLRVGAWQEVARRLAHEIKNPLTPIQLSSERMLRKLDRGNRDDLDDVVRTGANTIIEQVNVLKHLLEEFSNFARLPSPRPELVQIGPLIQESAELFRNIPGVDIEVRVMDNLPDIWIDKTLFIGMMNNLVKNGIEAVYERFPDGQELPQKEGRIVISAVLHRQAGRRFVLLKVEDNGPGIPEEMRDSIFEPYFSTKGEHGNGLGLALVERAVLEHNARIYVSRSSMGGAEFRILFPEGKA</sequence>
<dbReference type="EMBL" id="WBUI01000002">
    <property type="protein sequence ID" value="KAB2934728.1"/>
    <property type="molecule type" value="Genomic_DNA"/>
</dbReference>
<dbReference type="InterPro" id="IPR036097">
    <property type="entry name" value="HisK_dim/P_sf"/>
</dbReference>
<evidence type="ECO:0000259" key="12">
    <source>
        <dbReference type="PROSITE" id="PS50885"/>
    </source>
</evidence>
<comment type="catalytic activity">
    <reaction evidence="1">
        <text>ATP + protein L-histidine = ADP + protein N-phospho-L-histidine.</text>
        <dbReference type="EC" id="2.7.13.3"/>
    </reaction>
</comment>
<dbReference type="Proteomes" id="UP000460298">
    <property type="component" value="Unassembled WGS sequence"/>
</dbReference>
<keyword evidence="10" id="KW-0812">Transmembrane</keyword>
<dbReference type="Pfam" id="PF00672">
    <property type="entry name" value="HAMP"/>
    <property type="match status" value="1"/>
</dbReference>
<keyword evidence="4" id="KW-1003">Cell membrane</keyword>
<keyword evidence="5" id="KW-0597">Phosphoprotein</keyword>
<keyword evidence="10" id="KW-1133">Transmembrane helix</keyword>
<dbReference type="PRINTS" id="PR00344">
    <property type="entry name" value="BCTRLSENSOR"/>
</dbReference>
<evidence type="ECO:0000256" key="6">
    <source>
        <dbReference type="ARBA" id="ARBA00022679"/>
    </source>
</evidence>
<dbReference type="PANTHER" id="PTHR44936">
    <property type="entry name" value="SENSOR PROTEIN CREC"/>
    <property type="match status" value="1"/>
</dbReference>
<feature type="transmembrane region" description="Helical" evidence="10">
    <location>
        <begin position="53"/>
        <end position="72"/>
    </location>
</feature>
<reference evidence="13 14" key="1">
    <citation type="submission" date="2019-10" db="EMBL/GenBank/DDBJ databases">
        <title>Extracellular Electron Transfer in a Candidatus Methanoperedens spp. Enrichment Culture.</title>
        <authorList>
            <person name="Berger S."/>
            <person name="Rangel Shaw D."/>
            <person name="Berben T."/>
            <person name="In 'T Zandt M."/>
            <person name="Frank J."/>
            <person name="Reimann J."/>
            <person name="Jetten M.S.M."/>
            <person name="Welte C.U."/>
        </authorList>
    </citation>
    <scope>NUCLEOTIDE SEQUENCE [LARGE SCALE GENOMIC DNA]</scope>
    <source>
        <strain evidence="13">SB12</strain>
    </source>
</reference>
<evidence type="ECO:0000256" key="1">
    <source>
        <dbReference type="ARBA" id="ARBA00000085"/>
    </source>
</evidence>
<dbReference type="GO" id="GO:0005886">
    <property type="term" value="C:plasma membrane"/>
    <property type="evidence" value="ECO:0007669"/>
    <property type="project" value="UniProtKB-SubCell"/>
</dbReference>
<dbReference type="Pfam" id="PF00512">
    <property type="entry name" value="HisKA"/>
    <property type="match status" value="1"/>
</dbReference>
<comment type="subcellular location">
    <subcellularLocation>
        <location evidence="2">Cell membrane</location>
        <topology evidence="2">Multi-pass membrane protein</topology>
    </subcellularLocation>
</comment>
<dbReference type="GO" id="GO:0000155">
    <property type="term" value="F:phosphorelay sensor kinase activity"/>
    <property type="evidence" value="ECO:0007669"/>
    <property type="project" value="InterPro"/>
</dbReference>
<name>A0A833H4C3_9LEPT</name>
<evidence type="ECO:0000313" key="13">
    <source>
        <dbReference type="EMBL" id="KAB2934728.1"/>
    </source>
</evidence>
<keyword evidence="9" id="KW-0067">ATP-binding</keyword>
<evidence type="ECO:0000256" key="5">
    <source>
        <dbReference type="ARBA" id="ARBA00022553"/>
    </source>
</evidence>
<evidence type="ECO:0000313" key="14">
    <source>
        <dbReference type="Proteomes" id="UP000460298"/>
    </source>
</evidence>
<evidence type="ECO:0000259" key="11">
    <source>
        <dbReference type="PROSITE" id="PS50109"/>
    </source>
</evidence>
<dbReference type="SUPFAM" id="SSF55874">
    <property type="entry name" value="ATPase domain of HSP90 chaperone/DNA topoisomerase II/histidine kinase"/>
    <property type="match status" value="1"/>
</dbReference>
<feature type="transmembrane region" description="Helical" evidence="10">
    <location>
        <begin position="92"/>
        <end position="110"/>
    </location>
</feature>
<evidence type="ECO:0000256" key="2">
    <source>
        <dbReference type="ARBA" id="ARBA00004651"/>
    </source>
</evidence>
<dbReference type="AlphaFoldDB" id="A0A833H4C3"/>
<evidence type="ECO:0000256" key="10">
    <source>
        <dbReference type="SAM" id="Phobius"/>
    </source>
</evidence>
<dbReference type="SMART" id="SM00388">
    <property type="entry name" value="HisKA"/>
    <property type="match status" value="1"/>
</dbReference>
<dbReference type="CDD" id="cd00082">
    <property type="entry name" value="HisKA"/>
    <property type="match status" value="1"/>
</dbReference>
<dbReference type="InterPro" id="IPR003661">
    <property type="entry name" value="HisK_dim/P_dom"/>
</dbReference>
<dbReference type="SMART" id="SM00304">
    <property type="entry name" value="HAMP"/>
    <property type="match status" value="1"/>
</dbReference>
<dbReference type="InterPro" id="IPR050980">
    <property type="entry name" value="2C_sensor_his_kinase"/>
</dbReference>
<dbReference type="PANTHER" id="PTHR44936:SF10">
    <property type="entry name" value="SENSOR PROTEIN RSTB"/>
    <property type="match status" value="1"/>
</dbReference>
<proteinExistence type="predicted"/>
<organism evidence="13 14">
    <name type="scientific">Leptonema illini</name>
    <dbReference type="NCBI Taxonomy" id="183"/>
    <lineage>
        <taxon>Bacteria</taxon>
        <taxon>Pseudomonadati</taxon>
        <taxon>Spirochaetota</taxon>
        <taxon>Spirochaetia</taxon>
        <taxon>Leptospirales</taxon>
        <taxon>Leptospiraceae</taxon>
        <taxon>Leptonema</taxon>
    </lineage>
</organism>
<dbReference type="SUPFAM" id="SSF158472">
    <property type="entry name" value="HAMP domain-like"/>
    <property type="match status" value="1"/>
</dbReference>
<dbReference type="Gene3D" id="6.10.340.10">
    <property type="match status" value="1"/>
</dbReference>
<dbReference type="InterPro" id="IPR004358">
    <property type="entry name" value="Sig_transdc_His_kin-like_C"/>
</dbReference>
<keyword evidence="10" id="KW-0472">Membrane</keyword>
<dbReference type="EC" id="2.7.13.3" evidence="3"/>
<evidence type="ECO:0000256" key="4">
    <source>
        <dbReference type="ARBA" id="ARBA00022475"/>
    </source>
</evidence>
<dbReference type="Pfam" id="PF02518">
    <property type="entry name" value="HATPase_c"/>
    <property type="match status" value="1"/>
</dbReference>
<dbReference type="InterPro" id="IPR036890">
    <property type="entry name" value="HATPase_C_sf"/>
</dbReference>
<protein>
    <recommendedName>
        <fullName evidence="3">histidine kinase</fullName>
        <ecNumber evidence="3">2.7.13.3</ecNumber>
    </recommendedName>
</protein>
<feature type="transmembrane region" description="Helical" evidence="10">
    <location>
        <begin position="23"/>
        <end position="41"/>
    </location>
</feature>
<dbReference type="PROSITE" id="PS50109">
    <property type="entry name" value="HIS_KIN"/>
    <property type="match status" value="1"/>
</dbReference>
<dbReference type="InterPro" id="IPR005467">
    <property type="entry name" value="His_kinase_dom"/>
</dbReference>
<keyword evidence="6" id="KW-0808">Transferase</keyword>
<evidence type="ECO:0000256" key="3">
    <source>
        <dbReference type="ARBA" id="ARBA00012438"/>
    </source>
</evidence>